<dbReference type="GO" id="GO:0003677">
    <property type="term" value="F:DNA binding"/>
    <property type="evidence" value="ECO:0007669"/>
    <property type="project" value="InterPro"/>
</dbReference>
<gene>
    <name evidence="8" type="ORF">GT755_05960</name>
</gene>
<sequence>MTFTEHRKVLLGVAYRILGSVTDAEDVVQEAWLRWSQVPEGHADDERAYLVRVTTNLAVDRLRHVKTRRESYVGPWLPELVSTPDVADEAELADTVELALLVVLETLSPLERAVFVLREAFGYSHAEIGAVLGRDEAAVRQLAKRAREHVRERRPRYDVDRGERREITERFVSAAVGGDLDGLTALLARDVTLVGDGGGKAKAPRNILAGAANVARFLIAIASERGVSRFLDGVAAELSIEIADVNGGPAVVVHADGRTAAVFSLLVADGMVQTVYVIANPEKMSHL</sequence>
<dbReference type="InterPro" id="IPR013325">
    <property type="entry name" value="RNA_pol_sigma_r2"/>
</dbReference>
<evidence type="ECO:0000259" key="7">
    <source>
        <dbReference type="Pfam" id="PF08281"/>
    </source>
</evidence>
<feature type="domain" description="RNA polymerase sigma factor 70 region 4 type 2" evidence="7">
    <location>
        <begin position="99"/>
        <end position="149"/>
    </location>
</feature>
<dbReference type="NCBIfam" id="NF007214">
    <property type="entry name" value="PRK09636.1"/>
    <property type="match status" value="1"/>
</dbReference>
<keyword evidence="4" id="KW-0731">Sigma factor</keyword>
<proteinExistence type="inferred from homology"/>
<dbReference type="PANTHER" id="PTHR30173:SF36">
    <property type="entry name" value="ECF RNA POLYMERASE SIGMA FACTOR SIGJ"/>
    <property type="match status" value="1"/>
</dbReference>
<keyword evidence="3" id="KW-0805">Transcription regulation</keyword>
<evidence type="ECO:0000256" key="4">
    <source>
        <dbReference type="ARBA" id="ARBA00023082"/>
    </source>
</evidence>
<keyword evidence="5" id="KW-0804">Transcription</keyword>
<dbReference type="GO" id="GO:0016987">
    <property type="term" value="F:sigma factor activity"/>
    <property type="evidence" value="ECO:0007669"/>
    <property type="project" value="UniProtKB-KW"/>
</dbReference>
<feature type="domain" description="RNA polymerase sigma-70 region 2" evidence="6">
    <location>
        <begin position="3"/>
        <end position="64"/>
    </location>
</feature>
<dbReference type="AlphaFoldDB" id="A0A7C9MVC3"/>
<dbReference type="InterPro" id="IPR032710">
    <property type="entry name" value="NTF2-like_dom_sf"/>
</dbReference>
<organism evidence="8 9">
    <name type="scientific">Herbidospora solisilvae</name>
    <dbReference type="NCBI Taxonomy" id="2696284"/>
    <lineage>
        <taxon>Bacteria</taxon>
        <taxon>Bacillati</taxon>
        <taxon>Actinomycetota</taxon>
        <taxon>Actinomycetes</taxon>
        <taxon>Streptosporangiales</taxon>
        <taxon>Streptosporangiaceae</taxon>
        <taxon>Herbidospora</taxon>
    </lineage>
</organism>
<evidence type="ECO:0000256" key="5">
    <source>
        <dbReference type="ARBA" id="ARBA00023163"/>
    </source>
</evidence>
<dbReference type="SUPFAM" id="SSF88946">
    <property type="entry name" value="Sigma2 domain of RNA polymerase sigma factors"/>
    <property type="match status" value="1"/>
</dbReference>
<dbReference type="Proteomes" id="UP000479526">
    <property type="component" value="Unassembled WGS sequence"/>
</dbReference>
<dbReference type="Gene3D" id="1.10.10.10">
    <property type="entry name" value="Winged helix-like DNA-binding domain superfamily/Winged helix DNA-binding domain"/>
    <property type="match status" value="1"/>
</dbReference>
<name>A0A7C9MVC3_9ACTN</name>
<dbReference type="SUPFAM" id="SSF54427">
    <property type="entry name" value="NTF2-like"/>
    <property type="match status" value="1"/>
</dbReference>
<evidence type="ECO:0000256" key="2">
    <source>
        <dbReference type="ARBA" id="ARBA00011344"/>
    </source>
</evidence>
<dbReference type="CDD" id="cd06171">
    <property type="entry name" value="Sigma70_r4"/>
    <property type="match status" value="1"/>
</dbReference>
<evidence type="ECO:0000313" key="9">
    <source>
        <dbReference type="Proteomes" id="UP000479526"/>
    </source>
</evidence>
<reference evidence="8 9" key="1">
    <citation type="submission" date="2020-01" db="EMBL/GenBank/DDBJ databases">
        <title>Herbidospora sp. NEAU-GS84 nov., a novel actinomycete isolated from soil.</title>
        <authorList>
            <person name="Han L."/>
        </authorList>
    </citation>
    <scope>NUCLEOTIDE SEQUENCE [LARGE SCALE GENOMIC DNA]</scope>
    <source>
        <strain evidence="8 9">NEAU-GS84</strain>
    </source>
</reference>
<dbReference type="Pfam" id="PF08281">
    <property type="entry name" value="Sigma70_r4_2"/>
    <property type="match status" value="1"/>
</dbReference>
<dbReference type="InterPro" id="IPR036388">
    <property type="entry name" value="WH-like_DNA-bd_sf"/>
</dbReference>
<dbReference type="Gene3D" id="1.10.1740.10">
    <property type="match status" value="1"/>
</dbReference>
<comment type="caution">
    <text evidence="8">The sequence shown here is derived from an EMBL/GenBank/DDBJ whole genome shotgun (WGS) entry which is preliminary data.</text>
</comment>
<dbReference type="InterPro" id="IPR007627">
    <property type="entry name" value="RNA_pol_sigma70_r2"/>
</dbReference>
<evidence type="ECO:0000313" key="8">
    <source>
        <dbReference type="EMBL" id="NAS21231.1"/>
    </source>
</evidence>
<dbReference type="EMBL" id="WXEW01000002">
    <property type="protein sequence ID" value="NAS21231.1"/>
    <property type="molecule type" value="Genomic_DNA"/>
</dbReference>
<evidence type="ECO:0000256" key="1">
    <source>
        <dbReference type="ARBA" id="ARBA00010641"/>
    </source>
</evidence>
<evidence type="ECO:0000259" key="6">
    <source>
        <dbReference type="Pfam" id="PF04542"/>
    </source>
</evidence>
<dbReference type="GO" id="GO:0006352">
    <property type="term" value="P:DNA-templated transcription initiation"/>
    <property type="evidence" value="ECO:0007669"/>
    <property type="project" value="InterPro"/>
</dbReference>
<dbReference type="InterPro" id="IPR013324">
    <property type="entry name" value="RNA_pol_sigma_r3/r4-like"/>
</dbReference>
<dbReference type="Pfam" id="PF04542">
    <property type="entry name" value="Sigma70_r2"/>
    <property type="match status" value="1"/>
</dbReference>
<comment type="subunit">
    <text evidence="2">Interacts transiently with the RNA polymerase catalytic core formed by RpoA, RpoB, RpoC and RpoZ (2 alpha, 1 beta, 1 beta' and 1 omega subunit) to form the RNA polymerase holoenzyme that can initiate transcription.</text>
</comment>
<accession>A0A7C9MVC3</accession>
<dbReference type="InterPro" id="IPR013249">
    <property type="entry name" value="RNA_pol_sigma70_r4_t2"/>
</dbReference>
<dbReference type="NCBIfam" id="TIGR02937">
    <property type="entry name" value="sigma70-ECF"/>
    <property type="match status" value="1"/>
</dbReference>
<dbReference type="InterPro" id="IPR014284">
    <property type="entry name" value="RNA_pol_sigma-70_dom"/>
</dbReference>
<protein>
    <submittedName>
        <fullName evidence="8">Sigma-70 family RNA polymerase sigma factor</fullName>
    </submittedName>
</protein>
<keyword evidence="9" id="KW-1185">Reference proteome</keyword>
<dbReference type="InterPro" id="IPR052704">
    <property type="entry name" value="ECF_Sigma-70_Domain"/>
</dbReference>
<evidence type="ECO:0000256" key="3">
    <source>
        <dbReference type="ARBA" id="ARBA00023015"/>
    </source>
</evidence>
<dbReference type="PANTHER" id="PTHR30173">
    <property type="entry name" value="SIGMA 19 FACTOR"/>
    <property type="match status" value="1"/>
</dbReference>
<dbReference type="RefSeq" id="WP_161478732.1">
    <property type="nucleotide sequence ID" value="NZ_WXEW01000002.1"/>
</dbReference>
<dbReference type="SUPFAM" id="SSF88659">
    <property type="entry name" value="Sigma3 and sigma4 domains of RNA polymerase sigma factors"/>
    <property type="match status" value="1"/>
</dbReference>
<comment type="similarity">
    <text evidence="1">Belongs to the sigma-70 factor family. ECF subfamily.</text>
</comment>